<gene>
    <name evidence="1" type="ORF">BKG82_06425</name>
</gene>
<protein>
    <submittedName>
        <fullName evidence="1">Uncharacterized protein</fullName>
    </submittedName>
</protein>
<dbReference type="EMBL" id="MLIQ01000011">
    <property type="protein sequence ID" value="OHU60120.1"/>
    <property type="molecule type" value="Genomic_DNA"/>
</dbReference>
<sequence>MPDRHQAIDVLGQLASRETARMAGALAPAVDEAMLWLKRIHCVAAEFWHSQPQMELPLPDDKADKIFTKVNETAEDLNRYQLWTVFTDPWTYPESSATSHLNNAHPRQRLTTSA</sequence>
<dbReference type="Proteomes" id="UP000180043">
    <property type="component" value="Unassembled WGS sequence"/>
</dbReference>
<comment type="caution">
    <text evidence="1">The sequence shown here is derived from an EMBL/GenBank/DDBJ whole genome shotgun (WGS) entry which is preliminary data.</text>
</comment>
<accession>A0A1S1KRJ0</accession>
<name>A0A1S1KRJ0_MYCCH</name>
<dbReference type="AlphaFoldDB" id="A0A1S1KRJ0"/>
<proteinExistence type="predicted"/>
<organism evidence="1 2">
    <name type="scientific">Mycobacteroides chelonae</name>
    <name type="common">Mycobacterium chelonae</name>
    <dbReference type="NCBI Taxonomy" id="1774"/>
    <lineage>
        <taxon>Bacteria</taxon>
        <taxon>Bacillati</taxon>
        <taxon>Actinomycetota</taxon>
        <taxon>Actinomycetes</taxon>
        <taxon>Mycobacteriales</taxon>
        <taxon>Mycobacteriaceae</taxon>
        <taxon>Mycobacteroides</taxon>
    </lineage>
</organism>
<reference evidence="1 2" key="1">
    <citation type="submission" date="2016-10" db="EMBL/GenBank/DDBJ databases">
        <title>Evaluation of Human, Veterinary and Environmental Mycobacterium chelonae Isolates by Core Genome Phylogenomic Analysis, Targeted Gene Comparison, and Anti-microbial Susceptibility Patterns: A Tale of Mistaken Identities.</title>
        <authorList>
            <person name="Fogelson S.B."/>
            <person name="Camus A.C."/>
            <person name="Lorenz W."/>
            <person name="Vasireddy R."/>
            <person name="Vasireddy S."/>
            <person name="Smith T."/>
            <person name="Brown-Elliott B.A."/>
            <person name="Wallace R.J.Jr."/>
            <person name="Hasan N.A."/>
            <person name="Reischl U."/>
            <person name="Sanchez S."/>
        </authorList>
    </citation>
    <scope>NUCLEOTIDE SEQUENCE [LARGE SCALE GENOMIC DNA]</scope>
    <source>
        <strain evidence="1 2">15515</strain>
    </source>
</reference>
<evidence type="ECO:0000313" key="1">
    <source>
        <dbReference type="EMBL" id="OHU60120.1"/>
    </source>
</evidence>
<evidence type="ECO:0000313" key="2">
    <source>
        <dbReference type="Proteomes" id="UP000180043"/>
    </source>
</evidence>
<dbReference type="RefSeq" id="WP_057969814.1">
    <property type="nucleotide sequence ID" value="NZ_JBJIAN010000004.1"/>
</dbReference>